<dbReference type="RefSeq" id="WP_126073505.1">
    <property type="nucleotide sequence ID" value="NZ_CP051166.1"/>
</dbReference>
<name>A0A430HNQ9_9BURK</name>
<protein>
    <submittedName>
        <fullName evidence="1">Uncharacterized protein</fullName>
    </submittedName>
</protein>
<comment type="caution">
    <text evidence="1">The sequence shown here is derived from an EMBL/GenBank/DDBJ whole genome shotgun (WGS) entry which is preliminary data.</text>
</comment>
<dbReference type="AlphaFoldDB" id="A0A430HNQ9"/>
<dbReference type="Proteomes" id="UP000278085">
    <property type="component" value="Unassembled WGS sequence"/>
</dbReference>
<accession>A0A430HNQ9</accession>
<organism evidence="1 2">
    <name type="scientific">Massilia atriviolacea</name>
    <dbReference type="NCBI Taxonomy" id="2495579"/>
    <lineage>
        <taxon>Bacteria</taxon>
        <taxon>Pseudomonadati</taxon>
        <taxon>Pseudomonadota</taxon>
        <taxon>Betaproteobacteria</taxon>
        <taxon>Burkholderiales</taxon>
        <taxon>Oxalobacteraceae</taxon>
        <taxon>Telluria group</taxon>
        <taxon>Massilia</taxon>
    </lineage>
</organism>
<evidence type="ECO:0000313" key="2">
    <source>
        <dbReference type="Proteomes" id="UP000278085"/>
    </source>
</evidence>
<keyword evidence="2" id="KW-1185">Reference proteome</keyword>
<proteinExistence type="predicted"/>
<sequence length="445" mass="49817">MVNLTFNTTDPEEILLAQRYWAMDGEGKYKENVAALLPFRGLTITAQLSAHMRTIVTATDPNQQCPKCGNFEVVTNRSHVKRKAGVMRFKCTACIEAERALSQAQRQQASNDLSKFLTTLGERRSRIRTEYANLPADIVLLLMALDQAINPRLAKGTFRESECAALVPGHVGHFIQKLRGAQVIVDHPSLTSSDAYEFQDGHLSYYPKKVVYKLVPDPVLSNEEVLGLLRNMELKDNAALRELWLDYAASECIAYLDNQCEYHGMSVGYDTREEFFSSVRLALQKYSVTKVWNVIWRVVREALVLAARSYSNKTKASATIPGKLRRHLEKVEKGEAKPLEDWERPNWQGAGTLGNLFTEIFSIDETTPGTEVMAMFPDPTFDEGELSIDAEPIRLAAHRLFTAAVAHDLAANALITLANGIKEGLELSDAINNVFDRHPGLNEPY</sequence>
<gene>
    <name evidence="1" type="ORF">EJB06_08000</name>
</gene>
<dbReference type="OrthoDB" id="7032747at2"/>
<reference evidence="1 2" key="1">
    <citation type="submission" date="2018-12" db="EMBL/GenBank/DDBJ databases">
        <authorList>
            <person name="Yang E."/>
        </authorList>
    </citation>
    <scope>NUCLEOTIDE SEQUENCE [LARGE SCALE GENOMIC DNA]</scope>
    <source>
        <strain evidence="1 2">SOD</strain>
    </source>
</reference>
<evidence type="ECO:0000313" key="1">
    <source>
        <dbReference type="EMBL" id="RSZ59131.1"/>
    </source>
</evidence>
<dbReference type="EMBL" id="RXLQ01000004">
    <property type="protein sequence ID" value="RSZ59131.1"/>
    <property type="molecule type" value="Genomic_DNA"/>
</dbReference>